<name>A0ABV1UWZ1_9ACTN</name>
<proteinExistence type="predicted"/>
<protein>
    <submittedName>
        <fullName evidence="1">Uncharacterized protein</fullName>
    </submittedName>
</protein>
<keyword evidence="2" id="KW-1185">Reference proteome</keyword>
<reference evidence="1 2" key="1">
    <citation type="submission" date="2024-06" db="EMBL/GenBank/DDBJ databases">
        <title>The Natural Products Discovery Center: Release of the First 8490 Sequenced Strains for Exploring Actinobacteria Biosynthetic Diversity.</title>
        <authorList>
            <person name="Kalkreuter E."/>
            <person name="Kautsar S.A."/>
            <person name="Yang D."/>
            <person name="Bader C.D."/>
            <person name="Teijaro C.N."/>
            <person name="Fluegel L."/>
            <person name="Davis C.M."/>
            <person name="Simpson J.R."/>
            <person name="Lauterbach L."/>
            <person name="Steele A.D."/>
            <person name="Gui C."/>
            <person name="Meng S."/>
            <person name="Li G."/>
            <person name="Viehrig K."/>
            <person name="Ye F."/>
            <person name="Su P."/>
            <person name="Kiefer A.F."/>
            <person name="Nichols A."/>
            <person name="Cepeda A.J."/>
            <person name="Yan W."/>
            <person name="Fan B."/>
            <person name="Jiang Y."/>
            <person name="Adhikari A."/>
            <person name="Zheng C.-J."/>
            <person name="Schuster L."/>
            <person name="Cowan T.M."/>
            <person name="Smanski M.J."/>
            <person name="Chevrette M.G."/>
            <person name="De Carvalho L.P.S."/>
            <person name="Shen B."/>
        </authorList>
    </citation>
    <scope>NUCLEOTIDE SEQUENCE [LARGE SCALE GENOMIC DNA]</scope>
    <source>
        <strain evidence="1 2">NPDC000837</strain>
    </source>
</reference>
<dbReference type="Proteomes" id="UP001445472">
    <property type="component" value="Unassembled WGS sequence"/>
</dbReference>
<organism evidence="1 2">
    <name type="scientific">Streptomyces xantholiticus</name>
    <dbReference type="NCBI Taxonomy" id="68285"/>
    <lineage>
        <taxon>Bacteria</taxon>
        <taxon>Bacillati</taxon>
        <taxon>Actinomycetota</taxon>
        <taxon>Actinomycetes</taxon>
        <taxon>Kitasatosporales</taxon>
        <taxon>Streptomycetaceae</taxon>
        <taxon>Streptomyces</taxon>
    </lineage>
</organism>
<gene>
    <name evidence="1" type="ORF">ABT276_18535</name>
</gene>
<evidence type="ECO:0000313" key="2">
    <source>
        <dbReference type="Proteomes" id="UP001445472"/>
    </source>
</evidence>
<evidence type="ECO:0000313" key="1">
    <source>
        <dbReference type="EMBL" id="MER6615321.1"/>
    </source>
</evidence>
<comment type="caution">
    <text evidence="1">The sequence shown here is derived from an EMBL/GenBank/DDBJ whole genome shotgun (WGS) entry which is preliminary data.</text>
</comment>
<sequence length="62" mass="6577">MTVRAVESVGASGGWRRVGDQAQGWGFDGELADLQGCFPPVCGKSEQVLAVVAVAGWWARAW</sequence>
<accession>A0ABV1UWZ1</accession>
<dbReference type="EMBL" id="JBEPBX010000015">
    <property type="protein sequence ID" value="MER6615321.1"/>
    <property type="molecule type" value="Genomic_DNA"/>
</dbReference>
<dbReference type="RefSeq" id="WP_351976920.1">
    <property type="nucleotide sequence ID" value="NZ_JBEPBX010000015.1"/>
</dbReference>